<feature type="transmembrane region" description="Helical" evidence="1">
    <location>
        <begin position="193"/>
        <end position="213"/>
    </location>
</feature>
<feature type="transmembrane region" description="Helical" evidence="1">
    <location>
        <begin position="247"/>
        <end position="268"/>
    </location>
</feature>
<sequence length="711" mass="76255">MSGMVREAVASPVTAAPQPATPAGGRRDDLDGLRGLAIALVAVFHVWFGRVSGGVDVFLVLSGYFFGGMVLRSALAPGSSLSPVPHIRRLARRLLPALVVVLGVSAVLTVVLQPETRWEAFADQSLASLGYYQNWYLAISSSDYLRAGEAISPLQHIWSMSVQGQFYIAVLALTLLLSYALRPMLGARLKPVLAVLLGALTVASFVFAIIIGSENQAAAYYNSFARAWELLVGVLAAMFLSQLRLPLWARTAAATAGIAAILSCGALIDGAQQFPGPWALVPVGATLLVIAAGSARTGAPVLPLRILSARPFLMLGAVAYSLYLWHWPVLIFWLVHTGRNGVGFLEGLAVLGVSALLAYLTTQFVENPLRYPRSQTATPDLATPLWGRLLRPTLALGSAVALVAVALTVTSFGWREHVVLQRANGHELANLPVRDYPGARALIDGVRVPDLPMRPTALEADDDVPASTTDGCISDFLNPAIVNCIYGDPDATRTIALAGGSHAEHWITALDLLGVRHHFRVVTYLKMGCALTTELAPTIAISDKPYPQCHHWSKKATAKLIADRPDFVFTTTTRPNLDGPGDVVPEGYLGIWDMLSANGIRILGIRDTPWLIRNGRLRDPADCLSRGGTAVSCGVPRSAGLAEVNPTLALTAQYPLLHPLDLSDAVCNAEQCRVVEGNILVYHDAHHLSATYMRTLADELGRQMAVATGWW</sequence>
<dbReference type="InterPro" id="IPR043968">
    <property type="entry name" value="SGNH"/>
</dbReference>
<reference evidence="4 5" key="1">
    <citation type="journal article" date="2019" name="Emerg. Microbes Infect.">
        <title>Comprehensive subspecies identification of 175 nontuberculous mycobacteria species based on 7547 genomic profiles.</title>
        <authorList>
            <person name="Matsumoto Y."/>
            <person name="Kinjo T."/>
            <person name="Motooka D."/>
            <person name="Nabeya D."/>
            <person name="Jung N."/>
            <person name="Uechi K."/>
            <person name="Horii T."/>
            <person name="Iida T."/>
            <person name="Fujita J."/>
            <person name="Nakamura S."/>
        </authorList>
    </citation>
    <scope>NUCLEOTIDE SEQUENCE [LARGE SCALE GENOMIC DNA]</scope>
    <source>
        <strain evidence="4 5">JCM 30996</strain>
    </source>
</reference>
<feature type="transmembrane region" description="Helical" evidence="1">
    <location>
        <begin position="57"/>
        <end position="75"/>
    </location>
</feature>
<dbReference type="GO" id="GO:0016020">
    <property type="term" value="C:membrane"/>
    <property type="evidence" value="ECO:0007669"/>
    <property type="project" value="TreeGrafter"/>
</dbReference>
<feature type="transmembrane region" description="Helical" evidence="1">
    <location>
        <begin position="274"/>
        <end position="292"/>
    </location>
</feature>
<feature type="domain" description="SGNH" evidence="3">
    <location>
        <begin position="482"/>
        <end position="700"/>
    </location>
</feature>
<keyword evidence="1" id="KW-0472">Membrane</keyword>
<comment type="caution">
    <text evidence="4">The sequence shown here is derived from an EMBL/GenBank/DDBJ whole genome shotgun (WGS) entry which is preliminary data.</text>
</comment>
<feature type="transmembrane region" description="Helical" evidence="1">
    <location>
        <begin position="164"/>
        <end position="181"/>
    </location>
</feature>
<dbReference type="GO" id="GO:0016747">
    <property type="term" value="F:acyltransferase activity, transferring groups other than amino-acyl groups"/>
    <property type="evidence" value="ECO:0007669"/>
    <property type="project" value="InterPro"/>
</dbReference>
<dbReference type="Proteomes" id="UP000465304">
    <property type="component" value="Unassembled WGS sequence"/>
</dbReference>
<dbReference type="EMBL" id="BLLB01000002">
    <property type="protein sequence ID" value="GFH02812.1"/>
    <property type="molecule type" value="Genomic_DNA"/>
</dbReference>
<dbReference type="Pfam" id="PF19040">
    <property type="entry name" value="SGNH"/>
    <property type="match status" value="1"/>
</dbReference>
<protein>
    <submittedName>
        <fullName evidence="4">Acyltransferase</fullName>
    </submittedName>
</protein>
<accession>A0A7I9ZP23</accession>
<dbReference type="PANTHER" id="PTHR23028:SF53">
    <property type="entry name" value="ACYL_TRANSF_3 DOMAIN-CONTAINING PROTEIN"/>
    <property type="match status" value="1"/>
</dbReference>
<evidence type="ECO:0000313" key="4">
    <source>
        <dbReference type="EMBL" id="GFH02812.1"/>
    </source>
</evidence>
<organism evidence="4 5">
    <name type="scientific">Mycolicibacterium hippocampi</name>
    <dbReference type="NCBI Taxonomy" id="659824"/>
    <lineage>
        <taxon>Bacteria</taxon>
        <taxon>Bacillati</taxon>
        <taxon>Actinomycetota</taxon>
        <taxon>Actinomycetes</taxon>
        <taxon>Mycobacteriales</taxon>
        <taxon>Mycobacteriaceae</taxon>
        <taxon>Mycolicibacterium</taxon>
    </lineage>
</organism>
<evidence type="ECO:0000256" key="1">
    <source>
        <dbReference type="SAM" id="Phobius"/>
    </source>
</evidence>
<dbReference type="Pfam" id="PF01757">
    <property type="entry name" value="Acyl_transf_3"/>
    <property type="match status" value="1"/>
</dbReference>
<dbReference type="PANTHER" id="PTHR23028">
    <property type="entry name" value="ACETYLTRANSFERASE"/>
    <property type="match status" value="1"/>
</dbReference>
<dbReference type="AlphaFoldDB" id="A0A7I9ZP23"/>
<keyword evidence="5" id="KW-1185">Reference proteome</keyword>
<name>A0A7I9ZP23_9MYCO</name>
<dbReference type="InterPro" id="IPR050879">
    <property type="entry name" value="Acyltransferase_3"/>
</dbReference>
<evidence type="ECO:0000259" key="3">
    <source>
        <dbReference type="Pfam" id="PF19040"/>
    </source>
</evidence>
<feature type="transmembrane region" description="Helical" evidence="1">
    <location>
        <begin position="312"/>
        <end position="335"/>
    </location>
</feature>
<dbReference type="InterPro" id="IPR002656">
    <property type="entry name" value="Acyl_transf_3_dom"/>
</dbReference>
<feature type="domain" description="Acyltransferase 3" evidence="2">
    <location>
        <begin position="29"/>
        <end position="361"/>
    </location>
</feature>
<dbReference type="GO" id="GO:0009103">
    <property type="term" value="P:lipopolysaccharide biosynthetic process"/>
    <property type="evidence" value="ECO:0007669"/>
    <property type="project" value="TreeGrafter"/>
</dbReference>
<feature type="transmembrane region" description="Helical" evidence="1">
    <location>
        <begin position="33"/>
        <end position="51"/>
    </location>
</feature>
<evidence type="ECO:0000259" key="2">
    <source>
        <dbReference type="Pfam" id="PF01757"/>
    </source>
</evidence>
<proteinExistence type="predicted"/>
<evidence type="ECO:0000313" key="5">
    <source>
        <dbReference type="Proteomes" id="UP000465304"/>
    </source>
</evidence>
<keyword evidence="1" id="KW-0812">Transmembrane</keyword>
<keyword evidence="1" id="KW-1133">Transmembrane helix</keyword>
<keyword evidence="4" id="KW-0808">Transferase</keyword>
<feature type="transmembrane region" description="Helical" evidence="1">
    <location>
        <begin position="394"/>
        <end position="414"/>
    </location>
</feature>
<gene>
    <name evidence="4" type="ORF">MHIP_32950</name>
</gene>
<keyword evidence="4" id="KW-0012">Acyltransferase</keyword>
<feature type="transmembrane region" description="Helical" evidence="1">
    <location>
        <begin position="341"/>
        <end position="360"/>
    </location>
</feature>
<feature type="transmembrane region" description="Helical" evidence="1">
    <location>
        <begin position="95"/>
        <end position="112"/>
    </location>
</feature>